<dbReference type="GO" id="GO:0003729">
    <property type="term" value="F:mRNA binding"/>
    <property type="evidence" value="ECO:0007669"/>
    <property type="project" value="UniProtKB-ARBA"/>
</dbReference>
<evidence type="ECO:0000313" key="6">
    <source>
        <dbReference type="EnsemblMetazoa" id="Aqu2.1.24511_001"/>
    </source>
</evidence>
<feature type="compositionally biased region" description="Pro residues" evidence="4">
    <location>
        <begin position="30"/>
        <end position="44"/>
    </location>
</feature>
<evidence type="ECO:0000256" key="1">
    <source>
        <dbReference type="ARBA" id="ARBA00022737"/>
    </source>
</evidence>
<dbReference type="FunFam" id="3.30.70.330:FF:000383">
    <property type="entry name" value="Sex lethal, isoform D"/>
    <property type="match status" value="1"/>
</dbReference>
<feature type="domain" description="RRM" evidence="5">
    <location>
        <begin position="59"/>
        <end position="140"/>
    </location>
</feature>
<feature type="domain" description="RRM" evidence="5">
    <location>
        <begin position="146"/>
        <end position="226"/>
    </location>
</feature>
<dbReference type="AlphaFoldDB" id="A0A1X7UAM2"/>
<feature type="compositionally biased region" description="Gly residues" evidence="4">
    <location>
        <begin position="326"/>
        <end position="343"/>
    </location>
</feature>
<dbReference type="OrthoDB" id="410044at2759"/>
<proteinExistence type="predicted"/>
<gene>
    <name evidence="6" type="primary">100639116</name>
</gene>
<dbReference type="FunFam" id="3.30.70.330:FF:000013">
    <property type="entry name" value="CUGBP Elav-like family member 1 isoform 2"/>
    <property type="match status" value="1"/>
</dbReference>
<feature type="region of interest" description="Disordered" evidence="4">
    <location>
        <begin position="286"/>
        <end position="366"/>
    </location>
</feature>
<evidence type="ECO:0000259" key="5">
    <source>
        <dbReference type="PROSITE" id="PS50102"/>
    </source>
</evidence>
<evidence type="ECO:0000256" key="2">
    <source>
        <dbReference type="ARBA" id="ARBA00022884"/>
    </source>
</evidence>
<dbReference type="KEGG" id="aqu:100639116"/>
<dbReference type="PANTHER" id="PTHR24012">
    <property type="entry name" value="RNA BINDING PROTEIN"/>
    <property type="match status" value="1"/>
</dbReference>
<feature type="domain" description="RRM" evidence="5">
    <location>
        <begin position="408"/>
        <end position="486"/>
    </location>
</feature>
<dbReference type="InterPro" id="IPR012677">
    <property type="entry name" value="Nucleotide-bd_a/b_plait_sf"/>
</dbReference>
<keyword evidence="7" id="KW-1185">Reference proteome</keyword>
<dbReference type="PROSITE" id="PS50102">
    <property type="entry name" value="RRM"/>
    <property type="match status" value="3"/>
</dbReference>
<evidence type="ECO:0000313" key="7">
    <source>
        <dbReference type="Proteomes" id="UP000007879"/>
    </source>
</evidence>
<dbReference type="FunFam" id="3.30.70.330:FF:000198">
    <property type="entry name" value="CUGBP Elav-like family member 6 isoform X3"/>
    <property type="match status" value="1"/>
</dbReference>
<dbReference type="Proteomes" id="UP000007879">
    <property type="component" value="Unassembled WGS sequence"/>
</dbReference>
<accession>A0A1X7UAM2</accession>
<dbReference type="InterPro" id="IPR000504">
    <property type="entry name" value="RRM_dom"/>
</dbReference>
<sequence>MERSSSNPEYVTVPPPVSVPPVIIETVLPQPSPPSSLPPPPPPIDGSTEWTQPTGSESVKLFVGQVPKHFEEEDLRPYLEQYGPIGELLILRHKATRQHKGCAFVTYLSRESAELAQRELHDKVILPTMTRPLQVNAAGTKQEELRKVFVGMLSKTIDESHVRSMFERFGHIEELTVLKDKDGYSRGCAFIKFSSRQEAQSAINEMHGSEIMAGASNPLVVKYADTERERHARKMQKAMQQFAELSLNPVFQVLPHPQFFNPIVYAQLMQQQSPLLSGATPTLSPGGLYSPAPHTLLSPSSPTHVPSPIGSSHAGATGTGTTAIGSPGGLHHGLAPGGMGGPHTTGLSHNGLHGASSEHIHSPLQSPLHGFSGYGLPYSFANPSTFGVPSPTPPPPLPSSQKEGPEGCNLFIYHLPQDYGDQELVNLFGQYGHIVSAKVYVDKNTQQSKCFGFVSYDNPQSASTAIFGLNGLEIGHKRLKVEHKKPKERKHQNY</sequence>
<dbReference type="GO" id="GO:0009967">
    <property type="term" value="P:positive regulation of signal transduction"/>
    <property type="evidence" value="ECO:0007669"/>
    <property type="project" value="UniProtKB-ARBA"/>
</dbReference>
<keyword evidence="1" id="KW-0677">Repeat</keyword>
<reference evidence="7" key="1">
    <citation type="journal article" date="2010" name="Nature">
        <title>The Amphimedon queenslandica genome and the evolution of animal complexity.</title>
        <authorList>
            <person name="Srivastava M."/>
            <person name="Simakov O."/>
            <person name="Chapman J."/>
            <person name="Fahey B."/>
            <person name="Gauthier M.E."/>
            <person name="Mitros T."/>
            <person name="Richards G.S."/>
            <person name="Conaco C."/>
            <person name="Dacre M."/>
            <person name="Hellsten U."/>
            <person name="Larroux C."/>
            <person name="Putnam N.H."/>
            <person name="Stanke M."/>
            <person name="Adamska M."/>
            <person name="Darling A."/>
            <person name="Degnan S.M."/>
            <person name="Oakley T.H."/>
            <person name="Plachetzki D.C."/>
            <person name="Zhai Y."/>
            <person name="Adamski M."/>
            <person name="Calcino A."/>
            <person name="Cummins S.F."/>
            <person name="Goodstein D.M."/>
            <person name="Harris C."/>
            <person name="Jackson D.J."/>
            <person name="Leys S.P."/>
            <person name="Shu S."/>
            <person name="Woodcroft B.J."/>
            <person name="Vervoort M."/>
            <person name="Kosik K.S."/>
            <person name="Manning G."/>
            <person name="Degnan B.M."/>
            <person name="Rokhsar D.S."/>
        </authorList>
    </citation>
    <scope>NUCLEOTIDE SEQUENCE [LARGE SCALE GENOMIC DNA]</scope>
</reference>
<dbReference type="SUPFAM" id="SSF54928">
    <property type="entry name" value="RNA-binding domain, RBD"/>
    <property type="match status" value="2"/>
</dbReference>
<dbReference type="InParanoid" id="A0A1X7UAM2"/>
<name>A0A1X7UAM2_AMPQE</name>
<protein>
    <recommendedName>
        <fullName evidence="5">RRM domain-containing protein</fullName>
    </recommendedName>
</protein>
<dbReference type="EnsemblMetazoa" id="XM_003388535.3">
    <property type="protein sequence ID" value="XP_003388583.1"/>
    <property type="gene ID" value="LOC100639116"/>
</dbReference>
<reference evidence="6" key="2">
    <citation type="submission" date="2017-05" db="UniProtKB">
        <authorList>
            <consortium name="EnsemblMetazoa"/>
        </authorList>
    </citation>
    <scope>IDENTIFICATION</scope>
</reference>
<dbReference type="CDD" id="cd12361">
    <property type="entry name" value="RRM1_2_CELF1-6_like"/>
    <property type="match status" value="1"/>
</dbReference>
<dbReference type="STRING" id="400682.A0A1X7UAM2"/>
<keyword evidence="2 3" id="KW-0694">RNA-binding</keyword>
<evidence type="ECO:0000256" key="4">
    <source>
        <dbReference type="SAM" id="MobiDB-lite"/>
    </source>
</evidence>
<dbReference type="GO" id="GO:0005737">
    <property type="term" value="C:cytoplasm"/>
    <property type="evidence" value="ECO:0007669"/>
    <property type="project" value="UniProtKB-ARBA"/>
</dbReference>
<dbReference type="InterPro" id="IPR035979">
    <property type="entry name" value="RBD_domain_sf"/>
</dbReference>
<dbReference type="eggNOG" id="KOG0146">
    <property type="taxonomic scope" value="Eukaryota"/>
</dbReference>
<feature type="region of interest" description="Disordered" evidence="4">
    <location>
        <begin position="26"/>
        <end position="54"/>
    </location>
</feature>
<dbReference type="GO" id="GO:0010629">
    <property type="term" value="P:negative regulation of gene expression"/>
    <property type="evidence" value="ECO:0007669"/>
    <property type="project" value="UniProtKB-ARBA"/>
</dbReference>
<dbReference type="CDD" id="cd12635">
    <property type="entry name" value="RRM2_CELF3_4_5_6"/>
    <property type="match status" value="1"/>
</dbReference>
<dbReference type="EnsemblMetazoa" id="Aqu2.1.24511_001">
    <property type="protein sequence ID" value="Aqu2.1.24511_001"/>
    <property type="gene ID" value="Aqu2.1.24511"/>
</dbReference>
<evidence type="ECO:0000256" key="3">
    <source>
        <dbReference type="PROSITE-ProRule" id="PRU00176"/>
    </source>
</evidence>
<organism evidence="6">
    <name type="scientific">Amphimedon queenslandica</name>
    <name type="common">Sponge</name>
    <dbReference type="NCBI Taxonomy" id="400682"/>
    <lineage>
        <taxon>Eukaryota</taxon>
        <taxon>Metazoa</taxon>
        <taxon>Porifera</taxon>
        <taxon>Demospongiae</taxon>
        <taxon>Heteroscleromorpha</taxon>
        <taxon>Haplosclerida</taxon>
        <taxon>Niphatidae</taxon>
        <taxon>Amphimedon</taxon>
    </lineage>
</organism>
<dbReference type="OMA" id="QYAAMYP"/>
<feature type="compositionally biased region" description="Low complexity" evidence="4">
    <location>
        <begin position="310"/>
        <end position="325"/>
    </location>
</feature>
<dbReference type="SMART" id="SM00360">
    <property type="entry name" value="RRM"/>
    <property type="match status" value="3"/>
</dbReference>
<dbReference type="CDD" id="cd12362">
    <property type="entry name" value="RRM3_CELF1-6"/>
    <property type="match status" value="1"/>
</dbReference>
<dbReference type="Gene3D" id="3.30.70.330">
    <property type="match status" value="3"/>
</dbReference>
<dbReference type="Pfam" id="PF00076">
    <property type="entry name" value="RRM_1"/>
    <property type="match status" value="3"/>
</dbReference>